<dbReference type="GO" id="GO:0070773">
    <property type="term" value="F:protein-N-terminal glutamine amidohydrolase activity"/>
    <property type="evidence" value="ECO:0007669"/>
    <property type="project" value="InterPro"/>
</dbReference>
<name>A0AAJ0GZ86_9PEZI</name>
<reference evidence="3" key="1">
    <citation type="journal article" date="2023" name="Mol. Phylogenet. Evol.">
        <title>Genome-scale phylogeny and comparative genomics of the fungal order Sordariales.</title>
        <authorList>
            <person name="Hensen N."/>
            <person name="Bonometti L."/>
            <person name="Westerberg I."/>
            <person name="Brannstrom I.O."/>
            <person name="Guillou S."/>
            <person name="Cros-Aarteil S."/>
            <person name="Calhoun S."/>
            <person name="Haridas S."/>
            <person name="Kuo A."/>
            <person name="Mondo S."/>
            <person name="Pangilinan J."/>
            <person name="Riley R."/>
            <person name="LaButti K."/>
            <person name="Andreopoulos B."/>
            <person name="Lipzen A."/>
            <person name="Chen C."/>
            <person name="Yan M."/>
            <person name="Daum C."/>
            <person name="Ng V."/>
            <person name="Clum A."/>
            <person name="Steindorff A."/>
            <person name="Ohm R.A."/>
            <person name="Martin F."/>
            <person name="Silar P."/>
            <person name="Natvig D.O."/>
            <person name="Lalanne C."/>
            <person name="Gautier V."/>
            <person name="Ament-Velasquez S.L."/>
            <person name="Kruys A."/>
            <person name="Hutchinson M.I."/>
            <person name="Powell A.J."/>
            <person name="Barry K."/>
            <person name="Miller A.N."/>
            <person name="Grigoriev I.V."/>
            <person name="Debuchy R."/>
            <person name="Gladieux P."/>
            <person name="Hiltunen Thoren M."/>
            <person name="Johannesson H."/>
        </authorList>
    </citation>
    <scope>NUCLEOTIDE SEQUENCE</scope>
    <source>
        <strain evidence="3">CBS 333.67</strain>
    </source>
</reference>
<evidence type="ECO:0000313" key="3">
    <source>
        <dbReference type="EMBL" id="KAK3308893.1"/>
    </source>
</evidence>
<dbReference type="EMBL" id="JAUDZG010000002">
    <property type="protein sequence ID" value="KAK3308893.1"/>
    <property type="molecule type" value="Genomic_DNA"/>
</dbReference>
<dbReference type="AlphaFoldDB" id="A0AAJ0GZ86"/>
<organism evidence="3 4">
    <name type="scientific">Chaetomium strumarium</name>
    <dbReference type="NCBI Taxonomy" id="1170767"/>
    <lineage>
        <taxon>Eukaryota</taxon>
        <taxon>Fungi</taxon>
        <taxon>Dikarya</taxon>
        <taxon>Ascomycota</taxon>
        <taxon>Pezizomycotina</taxon>
        <taxon>Sordariomycetes</taxon>
        <taxon>Sordariomycetidae</taxon>
        <taxon>Sordariales</taxon>
        <taxon>Chaetomiaceae</taxon>
        <taxon>Chaetomium</taxon>
    </lineage>
</organism>
<keyword evidence="3" id="KW-0378">Hydrolase</keyword>
<dbReference type="InterPro" id="IPR039703">
    <property type="entry name" value="Nta1"/>
</dbReference>
<dbReference type="PANTHER" id="PTHR11750:SF26">
    <property type="entry name" value="PROTEIN N-TERMINAL AMIDASE"/>
    <property type="match status" value="1"/>
</dbReference>
<dbReference type="CDD" id="cd07566">
    <property type="entry name" value="ScNTA1_like"/>
    <property type="match status" value="1"/>
</dbReference>
<dbReference type="SUPFAM" id="SSF56317">
    <property type="entry name" value="Carbon-nitrogen hydrolase"/>
    <property type="match status" value="1"/>
</dbReference>
<dbReference type="GeneID" id="87880465"/>
<gene>
    <name evidence="3" type="ORF">B0T15DRAFT_122000</name>
</gene>
<reference evidence="3" key="2">
    <citation type="submission" date="2023-06" db="EMBL/GenBank/DDBJ databases">
        <authorList>
            <consortium name="Lawrence Berkeley National Laboratory"/>
            <person name="Mondo S.J."/>
            <person name="Hensen N."/>
            <person name="Bonometti L."/>
            <person name="Westerberg I."/>
            <person name="Brannstrom I.O."/>
            <person name="Guillou S."/>
            <person name="Cros-Aarteil S."/>
            <person name="Calhoun S."/>
            <person name="Haridas S."/>
            <person name="Kuo A."/>
            <person name="Pangilinan J."/>
            <person name="Riley R."/>
            <person name="Labutti K."/>
            <person name="Andreopoulos B."/>
            <person name="Lipzen A."/>
            <person name="Chen C."/>
            <person name="Yanf M."/>
            <person name="Daum C."/>
            <person name="Ng V."/>
            <person name="Clum A."/>
            <person name="Steindorff A."/>
            <person name="Ohm R."/>
            <person name="Martin F."/>
            <person name="Silar P."/>
            <person name="Natvig D."/>
            <person name="Lalanne C."/>
            <person name="Gautier V."/>
            <person name="Ament-Velasquez S.L."/>
            <person name="Kruys A."/>
            <person name="Hutchinson M.I."/>
            <person name="Powell A.J."/>
            <person name="Barry K."/>
            <person name="Miller A.N."/>
            <person name="Grigoriev I.V."/>
            <person name="Debuchy R."/>
            <person name="Gladieux P."/>
            <person name="Thoren M.H."/>
            <person name="Johannesson H."/>
        </authorList>
    </citation>
    <scope>NUCLEOTIDE SEQUENCE</scope>
    <source>
        <strain evidence="3">CBS 333.67</strain>
    </source>
</reference>
<dbReference type="Gene3D" id="3.60.110.10">
    <property type="entry name" value="Carbon-nitrogen hydrolase"/>
    <property type="match status" value="1"/>
</dbReference>
<evidence type="ECO:0000259" key="2">
    <source>
        <dbReference type="PROSITE" id="PS50263"/>
    </source>
</evidence>
<feature type="compositionally biased region" description="Basic and acidic residues" evidence="1">
    <location>
        <begin position="304"/>
        <end position="314"/>
    </location>
</feature>
<proteinExistence type="predicted"/>
<sequence length="332" mass="36070">MRIGCLQFAPQVGDVSGNITRAEAVLSRADPQDLEKLDLLVLPEMALSGYNFKSLEHITPYLEPSGSGVSSQWAKSAARKYGCTVAVGYPEKVAADAAEAERYNSLIVVNSDGEKLANYRKSFLYYTDATWAREGQGFYRGELGGTFGQVAMGICMDINPYKFEAPWDAYEFGFHILRARANLVILSTAWLTNDEQTVFTSRPDAPDLSTLTYWVRRLEPIVQAGRPEETIIVFANRCGTEDEATYTGTSTVLGIKDGEVSLYGILGRGVEELLVVDTDKPPFAKLVDPSHAVDGEPSAPPAEPADRSEGHEPSKSSTSWTGSGPADSPTLP</sequence>
<feature type="domain" description="CN hydrolase" evidence="2">
    <location>
        <begin position="1"/>
        <end position="280"/>
    </location>
</feature>
<dbReference type="RefSeq" id="XP_062724673.1">
    <property type="nucleotide sequence ID" value="XM_062861636.1"/>
</dbReference>
<dbReference type="InterPro" id="IPR036526">
    <property type="entry name" value="C-N_Hydrolase_sf"/>
</dbReference>
<accession>A0AAJ0GZ86</accession>
<dbReference type="GO" id="GO:0030163">
    <property type="term" value="P:protein catabolic process"/>
    <property type="evidence" value="ECO:0007669"/>
    <property type="project" value="TreeGrafter"/>
</dbReference>
<dbReference type="Proteomes" id="UP001273166">
    <property type="component" value="Unassembled WGS sequence"/>
</dbReference>
<evidence type="ECO:0000256" key="1">
    <source>
        <dbReference type="SAM" id="MobiDB-lite"/>
    </source>
</evidence>
<comment type="caution">
    <text evidence="3">The sequence shown here is derived from an EMBL/GenBank/DDBJ whole genome shotgun (WGS) entry which is preliminary data.</text>
</comment>
<keyword evidence="4" id="KW-1185">Reference proteome</keyword>
<dbReference type="PANTHER" id="PTHR11750">
    <property type="entry name" value="PROTEIN N-TERMINAL AMIDASE"/>
    <property type="match status" value="1"/>
</dbReference>
<dbReference type="PROSITE" id="PS50263">
    <property type="entry name" value="CN_HYDROLASE"/>
    <property type="match status" value="1"/>
</dbReference>
<dbReference type="InterPro" id="IPR003010">
    <property type="entry name" value="C-N_Hydrolase"/>
</dbReference>
<dbReference type="Pfam" id="PF00795">
    <property type="entry name" value="CN_hydrolase"/>
    <property type="match status" value="1"/>
</dbReference>
<evidence type="ECO:0000313" key="4">
    <source>
        <dbReference type="Proteomes" id="UP001273166"/>
    </source>
</evidence>
<feature type="region of interest" description="Disordered" evidence="1">
    <location>
        <begin position="285"/>
        <end position="332"/>
    </location>
</feature>
<protein>
    <submittedName>
        <fullName evidence="3">Carbon-nitrogen hydrolase</fullName>
    </submittedName>
</protein>
<dbReference type="GO" id="GO:0008418">
    <property type="term" value="F:protein-N-terminal asparagine amidohydrolase activity"/>
    <property type="evidence" value="ECO:0007669"/>
    <property type="project" value="InterPro"/>
</dbReference>